<evidence type="ECO:0000313" key="1">
    <source>
        <dbReference type="EMBL" id="SDD13984.1"/>
    </source>
</evidence>
<dbReference type="Proteomes" id="UP000199039">
    <property type="component" value="Unassembled WGS sequence"/>
</dbReference>
<evidence type="ECO:0000313" key="2">
    <source>
        <dbReference type="Proteomes" id="UP000199039"/>
    </source>
</evidence>
<name>A0A1G6SBF4_9MICO</name>
<reference evidence="1 2" key="1">
    <citation type="submission" date="2016-09" db="EMBL/GenBank/DDBJ databases">
        <authorList>
            <person name="Capua I."/>
            <person name="De Benedictis P."/>
            <person name="Joannis T."/>
            <person name="Lombin L.H."/>
            <person name="Cattoli G."/>
        </authorList>
    </citation>
    <scope>NUCLEOTIDE SEQUENCE [LARGE SCALE GENOMIC DNA]</scope>
    <source>
        <strain evidence="1 2">ISLP-3</strain>
    </source>
</reference>
<gene>
    <name evidence="1" type="ORF">SAMN05216410_2921</name>
</gene>
<dbReference type="AlphaFoldDB" id="A0A1G6SBF4"/>
<dbReference type="EMBL" id="FMYH01000005">
    <property type="protein sequence ID" value="SDD13984.1"/>
    <property type="molecule type" value="Genomic_DNA"/>
</dbReference>
<dbReference type="STRING" id="1814289.SAMN05216410_2921"/>
<sequence length="29" mass="2939">MDVEVTIINDGNMTVTTDGMAGVAGRTGL</sequence>
<organism evidence="1 2">
    <name type="scientific">Sanguibacter gelidistatuariae</name>
    <dbReference type="NCBI Taxonomy" id="1814289"/>
    <lineage>
        <taxon>Bacteria</taxon>
        <taxon>Bacillati</taxon>
        <taxon>Actinomycetota</taxon>
        <taxon>Actinomycetes</taxon>
        <taxon>Micrococcales</taxon>
        <taxon>Sanguibacteraceae</taxon>
        <taxon>Sanguibacter</taxon>
    </lineage>
</organism>
<accession>A0A1G6SBF4</accession>
<proteinExistence type="predicted"/>
<keyword evidence="2" id="KW-1185">Reference proteome</keyword>
<protein>
    <submittedName>
        <fullName evidence="1">Uncharacterized protein</fullName>
    </submittedName>
</protein>